<accession>A0ACC1X768</accession>
<organism evidence="1 2">
    <name type="scientific">Melia azedarach</name>
    <name type="common">Chinaberry tree</name>
    <dbReference type="NCBI Taxonomy" id="155640"/>
    <lineage>
        <taxon>Eukaryota</taxon>
        <taxon>Viridiplantae</taxon>
        <taxon>Streptophyta</taxon>
        <taxon>Embryophyta</taxon>
        <taxon>Tracheophyta</taxon>
        <taxon>Spermatophyta</taxon>
        <taxon>Magnoliopsida</taxon>
        <taxon>eudicotyledons</taxon>
        <taxon>Gunneridae</taxon>
        <taxon>Pentapetalae</taxon>
        <taxon>rosids</taxon>
        <taxon>malvids</taxon>
        <taxon>Sapindales</taxon>
        <taxon>Meliaceae</taxon>
        <taxon>Melia</taxon>
    </lineage>
</organism>
<protein>
    <submittedName>
        <fullName evidence="1">Transcription initiation factor TFIID subunit 8-like</fullName>
    </submittedName>
</protein>
<reference evidence="1 2" key="1">
    <citation type="journal article" date="2023" name="Science">
        <title>Complex scaffold remodeling in plant triterpene biosynthesis.</title>
        <authorList>
            <person name="De La Pena R."/>
            <person name="Hodgson H."/>
            <person name="Liu J.C."/>
            <person name="Stephenson M.J."/>
            <person name="Martin A.C."/>
            <person name="Owen C."/>
            <person name="Harkess A."/>
            <person name="Leebens-Mack J."/>
            <person name="Jimenez L.E."/>
            <person name="Osbourn A."/>
            <person name="Sattely E.S."/>
        </authorList>
    </citation>
    <scope>NUCLEOTIDE SEQUENCE [LARGE SCALE GENOMIC DNA]</scope>
    <source>
        <strain evidence="2">cv. JPN11</strain>
        <tissue evidence="1">Leaf</tissue>
    </source>
</reference>
<dbReference type="Proteomes" id="UP001164539">
    <property type="component" value="Chromosome 11"/>
</dbReference>
<evidence type="ECO:0000313" key="1">
    <source>
        <dbReference type="EMBL" id="KAJ4707286.1"/>
    </source>
</evidence>
<sequence length="378" mass="41626">MSDGGGESGSKHEKTHSKRKFGGDDFAQAIAKIAVAQICEKVGFQTFQQSALGTLSDIAVRYIHSVGNAATFYANLAGRTEGNAFDIFQALEELGSAQGFTGASDVDHCLASSGIVRELIQYASEATEIPFAYPIPRFPVVKDRNPKPSFWQIGEEPPSEHIPVWLPTFPDPQTCLQVPTQDESATDAHTEMIELGKQQRKMEMSMLNLQQRFSGNGPEGPSSVAHGDNSKEKQAAESNPFLSAPLQFEEKEVSTVVLPAKLSKEVAFKNPVVEKRVVSNHISVIDTFAPAIEAMKNRICESKEEQKTALSDQRPPVQFKIGIGKKSFSKPLKFGSQNKDVGKIAPWFCKDNEKDEKKRRAEEILKDSMENPEELAQL</sequence>
<dbReference type="EMBL" id="CM051404">
    <property type="protein sequence ID" value="KAJ4707286.1"/>
    <property type="molecule type" value="Genomic_DNA"/>
</dbReference>
<gene>
    <name evidence="1" type="ORF">OWV82_020830</name>
</gene>
<comment type="caution">
    <text evidence="1">The sequence shown here is derived from an EMBL/GenBank/DDBJ whole genome shotgun (WGS) entry which is preliminary data.</text>
</comment>
<proteinExistence type="predicted"/>
<evidence type="ECO:0000313" key="2">
    <source>
        <dbReference type="Proteomes" id="UP001164539"/>
    </source>
</evidence>
<name>A0ACC1X768_MELAZ</name>
<keyword evidence="2" id="KW-1185">Reference proteome</keyword>